<dbReference type="InterPro" id="IPR027417">
    <property type="entry name" value="P-loop_NTPase"/>
</dbReference>
<name>A0AAU8BU83_9VIBR</name>
<geneLocation type="plasmid" evidence="2">
    <name>p1</name>
</geneLocation>
<dbReference type="EMBL" id="CP115922">
    <property type="protein sequence ID" value="XCD19194.1"/>
    <property type="molecule type" value="Genomic_DNA"/>
</dbReference>
<dbReference type="Pfam" id="PF11130">
    <property type="entry name" value="TraC_F_IV"/>
    <property type="match status" value="1"/>
</dbReference>
<accession>A0AAU8BU83</accession>
<dbReference type="InterPro" id="IPR043964">
    <property type="entry name" value="P-loop_TraG"/>
</dbReference>
<evidence type="ECO:0000313" key="2">
    <source>
        <dbReference type="EMBL" id="XCD19194.1"/>
    </source>
</evidence>
<dbReference type="KEGG" id="vck:PG915_24985"/>
<dbReference type="InterPro" id="IPR025955">
    <property type="entry name" value="TraC/Conjuga_ATPase"/>
</dbReference>
<organism evidence="2">
    <name type="scientific">Vibrio chaetopteri</name>
    <dbReference type="NCBI Taxonomy" id="3016528"/>
    <lineage>
        <taxon>Bacteria</taxon>
        <taxon>Pseudomonadati</taxon>
        <taxon>Pseudomonadota</taxon>
        <taxon>Gammaproteobacteria</taxon>
        <taxon>Vibrionales</taxon>
        <taxon>Vibrionaceae</taxon>
        <taxon>Vibrio</taxon>
    </lineage>
</organism>
<dbReference type="PANTHER" id="PTHR38467">
    <property type="match status" value="1"/>
</dbReference>
<dbReference type="SUPFAM" id="SSF52540">
    <property type="entry name" value="P-loop containing nucleoside triphosphate hydrolases"/>
    <property type="match status" value="1"/>
</dbReference>
<dbReference type="RefSeq" id="WP_353500315.1">
    <property type="nucleotide sequence ID" value="NZ_CP115922.1"/>
</dbReference>
<dbReference type="PANTHER" id="PTHR38467:SF1">
    <property type="entry name" value="CONJUGATIVE TRANSFER: ASSEMBLY"/>
    <property type="match status" value="1"/>
</dbReference>
<evidence type="ECO:0000259" key="1">
    <source>
        <dbReference type="Pfam" id="PF19044"/>
    </source>
</evidence>
<dbReference type="InterPro" id="IPR053155">
    <property type="entry name" value="F-pilin_assembly_TraC"/>
</dbReference>
<dbReference type="Gene3D" id="1.10.8.730">
    <property type="match status" value="1"/>
</dbReference>
<gene>
    <name evidence="2" type="ORF">PG915_24985</name>
</gene>
<reference evidence="2" key="1">
    <citation type="submission" date="2023-01" db="EMBL/GenBank/DDBJ databases">
        <title>Vibrio sp. CB1-14 genome sequencing.</title>
        <authorList>
            <person name="Otstavnykh N."/>
            <person name="Isaeva M."/>
            <person name="Meleshko D."/>
        </authorList>
    </citation>
    <scope>NUCLEOTIDE SEQUENCE</scope>
    <source>
        <strain evidence="2">CB1-14</strain>
        <plasmid evidence="2">p1</plasmid>
    </source>
</reference>
<dbReference type="AlphaFoldDB" id="A0AAU8BU83"/>
<sequence>MIADYYERQNKEGKFSDLLPVIDYVKKPKGRERFGYFVLDDGYIGRMYELKPVSGGNAELQNMMEDIFKTEFPEDTFAQVMLWANEDVSGFEQNFAHFHGGRQSNPETDEKLTAMSKMIAKHYRRSAENGFDNSNCRARNFNAYLTIKIPVKGRYGRPLDKEFDDFYDKCITIEETLTKVGLRPQEMDQWDWLSVMQRMHNRRDSASWRKGKKNKNELYMAREQVMEVGGAVEFQSDKVLIDEKPIASLSPKTYPSAIGFGDMLNVFSDWRFGHNTIWSNFAIVLNVHFPNHDKKKRSKYRMRKTMDMQKGNKLVNWSEKVRWQLGDLDEMYKKLEAKGSRLVNCHLQFFVWGDNEEDLQRQVSRMKKIASSPAGFELELDKYMTSPLFLHCTPFGPDKPSMDFINRYLLMPSDVAAFLTPVIASSDGNAPHEPIVPFVTRDMQLFGFNPYLTNGSMNFLISAESGSGKSFVINYIATCILGSGKKPSRYLLSLLEEMSERELATLAKTLPAMNMKHCDGGMVMIIDVGYSYKNLCEALNGQYITFGEDMKYSLNPFPSIVEWGGKDGQSGMILDLLKWMADPKGRLSRIQEAQMPEVLQSMWNDHKQASSVTLFAEYCKKHKLPEIQEIALMIEPYCEGKIYGDIFTTKKPPPDLDNPFIVCELEELKSLPEVQLLALMQIINLCYRHFFLSDENPSDRRRKMLVIDECWEFLQKSENGKEGEMNPVSNFLDQAYRRFRKVEASAGICTQMLSDIHETQLGRSIAANSVYRFYLYQKSDTINTVKKNGYLDLTDQQFELLKSVRTVKGKYSEIFLQIGDEISEIVRLYAPKEMLLMYSTDPQDRQDLARYREMGLSLDEAIERVLEDRGDKSFGDDIKNRVNEFDEEDAFFGFLDEGTRNEMVH</sequence>
<dbReference type="Gene3D" id="3.40.50.300">
    <property type="entry name" value="P-loop containing nucleotide triphosphate hydrolases"/>
    <property type="match status" value="1"/>
</dbReference>
<dbReference type="Pfam" id="PF19044">
    <property type="entry name" value="P-loop_TraG"/>
    <property type="match status" value="1"/>
</dbReference>
<protein>
    <submittedName>
        <fullName evidence="2">TraC family protein</fullName>
    </submittedName>
</protein>
<proteinExistence type="predicted"/>
<keyword evidence="2" id="KW-0614">Plasmid</keyword>
<feature type="domain" description="TraG P-loop" evidence="1">
    <location>
        <begin position="517"/>
        <end position="867"/>
    </location>
</feature>